<dbReference type="Gene3D" id="3.40.50.11380">
    <property type="match status" value="1"/>
</dbReference>
<dbReference type="PANTHER" id="PTHR44835">
    <property type="entry name" value="UDP-N-ACETYLGLUCOSAMINE--PEPTIDE N-ACETYLGLUCOSAMINYLTRANSFERASE SPINDLY-RELATED"/>
    <property type="match status" value="1"/>
</dbReference>
<dbReference type="Pfam" id="PF13844">
    <property type="entry name" value="Glyco_transf_41"/>
    <property type="match status" value="2"/>
</dbReference>
<keyword evidence="4" id="KW-0328">Glycosyltransferase</keyword>
<proteinExistence type="inferred from homology"/>
<evidence type="ECO:0000256" key="1">
    <source>
        <dbReference type="ARBA" id="ARBA00004922"/>
    </source>
</evidence>
<sequence>MRRGNRLIPADDIGQLLTQAVALHQNGQIADAALLYERVLRRVPRQADALHLLGLIKDQTGAPAEGIALIAQAIAVDGGQPVFRLNLGRILERLNRWAEAAEAYAQAVRLAPFEAEHHRLAAHAATKAGRLDAAAAYLRRMLSLHPNNGDWALALGDVQYDRGRWVEAAGAYGAAVALLPDPTLAAYNLGMSLRNAGRLSEAVAALRIAARHAPLLQEVWEQLLSLHHTSGSDADAAAAGRILLALAPGHGPAAKLMGSACRRLGDAEVAARWLARSVRLDPFDPEISLVLGALRHERGNFAGAERCYRHALALAPASAAALVGHGVTLAGFGRRGEAEAAMRHAVRLVPDDPDTAVNAGSVSHAVRHCSRTEGATVTGEYEKAGDALGWFRRALALRPDSAFAWTNVGAVMADAGRGEEAAVVLHRALAIGAADHEASAWSNLGLACMITGLHAEAVAAFRKSLDIVPGDAAMRSNLLFCLCFTEEAALGEVFAEHRAFERFVRPATRRPPAAPRMPDADRRLRIGYLSPDFQRYPGPGYHFLLPPLTHHDRTGFEIYCYYNDRREDEATRRFREIADGWRACAHLSDEALDAQIRADGIDILVDCGGHMARNRMPLFLGRPAPLQISFPLYPNTTGLTAMDYQFADPLFAPPSADELHSEALIRLPGCVLCYRPAESAYHPPERAPGLADGTFTFGSFNNPTKLNASTIALWARVLHAVPRARLMLKWRGLTSSSLGGRLLAQFAALGIAGDRLILSGTTPDPYESYRRIDCGLDPVFANGGTTTCDSLWMGVPVLSIAGTAAISRWGISLLSAVGLPDLVADDDDSYVALAVRLAGDPDLLAAKRDGLRARMQRSPLMDEQGYTRALEAGYREAWRRRCAGLPAAAIALETMS</sequence>
<comment type="pathway">
    <text evidence="1">Protein modification; protein glycosylation.</text>
</comment>
<dbReference type="InterPro" id="IPR019734">
    <property type="entry name" value="TPR_rpt"/>
</dbReference>
<comment type="similarity">
    <text evidence="2">Belongs to the glycosyltransferase 41 family. O-GlcNAc transferase subfamily.</text>
</comment>
<dbReference type="EC" id="2.4.1.255" evidence="3"/>
<evidence type="ECO:0000313" key="11">
    <source>
        <dbReference type="Proteomes" id="UP000005667"/>
    </source>
</evidence>
<dbReference type="OrthoDB" id="146908at2"/>
<keyword evidence="7 8" id="KW-0802">TPR repeat</keyword>
<dbReference type="RefSeq" id="WP_014249278.1">
    <property type="nucleotide sequence ID" value="NC_016622.1"/>
</dbReference>
<dbReference type="Proteomes" id="UP000005667">
    <property type="component" value="Chromosome"/>
</dbReference>
<evidence type="ECO:0000256" key="3">
    <source>
        <dbReference type="ARBA" id="ARBA00011970"/>
    </source>
</evidence>
<dbReference type="GO" id="GO:0097363">
    <property type="term" value="F:protein O-acetylglucosaminyltransferase activity"/>
    <property type="evidence" value="ECO:0007669"/>
    <property type="project" value="UniProtKB-EC"/>
</dbReference>
<feature type="domain" description="O-GlcNAc transferase C-terminal" evidence="9">
    <location>
        <begin position="518"/>
        <end position="668"/>
    </location>
</feature>
<keyword evidence="5" id="KW-0808">Transferase</keyword>
<feature type="domain" description="O-GlcNAc transferase C-terminal" evidence="9">
    <location>
        <begin position="689"/>
        <end position="869"/>
    </location>
</feature>
<protein>
    <recommendedName>
        <fullName evidence="3">protein O-GlcNAc transferase</fullName>
        <ecNumber evidence="3">2.4.1.255</ecNumber>
    </recommendedName>
</protein>
<organism evidence="10 11">
    <name type="scientific">Azospirillum lipoferum (strain 4B)</name>
    <dbReference type="NCBI Taxonomy" id="862719"/>
    <lineage>
        <taxon>Bacteria</taxon>
        <taxon>Pseudomonadati</taxon>
        <taxon>Pseudomonadota</taxon>
        <taxon>Alphaproteobacteria</taxon>
        <taxon>Rhodospirillales</taxon>
        <taxon>Azospirillaceae</taxon>
        <taxon>Azospirillum</taxon>
    </lineage>
</organism>
<dbReference type="InterPro" id="IPR051939">
    <property type="entry name" value="Glycosyltr_41/O-GlcNAc_trsf"/>
</dbReference>
<evidence type="ECO:0000256" key="6">
    <source>
        <dbReference type="ARBA" id="ARBA00022737"/>
    </source>
</evidence>
<accession>G7Z4E3</accession>
<keyword evidence="11" id="KW-1185">Reference proteome</keyword>
<dbReference type="KEGG" id="ali:AZOLI_3149"/>
<keyword evidence="6" id="KW-0677">Repeat</keyword>
<dbReference type="AlphaFoldDB" id="G7Z4E3"/>
<feature type="repeat" description="TPR" evidence="8">
    <location>
        <begin position="115"/>
        <end position="148"/>
    </location>
</feature>
<feature type="repeat" description="TPR" evidence="8">
    <location>
        <begin position="438"/>
        <end position="471"/>
    </location>
</feature>
<name>G7Z4E3_AZOL4</name>
<dbReference type="InterPro" id="IPR011990">
    <property type="entry name" value="TPR-like_helical_dom_sf"/>
</dbReference>
<evidence type="ECO:0000313" key="10">
    <source>
        <dbReference type="EMBL" id="CBS88304.1"/>
    </source>
</evidence>
<dbReference type="STRING" id="862719.AZOLI_3149"/>
<dbReference type="HOGENOM" id="CLU_001721_4_0_5"/>
<dbReference type="SMART" id="SM00028">
    <property type="entry name" value="TPR"/>
    <property type="match status" value="11"/>
</dbReference>
<evidence type="ECO:0000256" key="4">
    <source>
        <dbReference type="ARBA" id="ARBA00022676"/>
    </source>
</evidence>
<evidence type="ECO:0000256" key="8">
    <source>
        <dbReference type="PROSITE-ProRule" id="PRU00339"/>
    </source>
</evidence>
<dbReference type="Gene3D" id="3.40.50.2000">
    <property type="entry name" value="Glycogen Phosphorylase B"/>
    <property type="match status" value="1"/>
</dbReference>
<evidence type="ECO:0000259" key="9">
    <source>
        <dbReference type="Pfam" id="PF13844"/>
    </source>
</evidence>
<dbReference type="PANTHER" id="PTHR44835:SF1">
    <property type="entry name" value="PROTEIN O-GLCNAC TRANSFERASE"/>
    <property type="match status" value="1"/>
</dbReference>
<dbReference type="EMBL" id="FQ311868">
    <property type="protein sequence ID" value="CBS88304.1"/>
    <property type="molecule type" value="Genomic_DNA"/>
</dbReference>
<gene>
    <name evidence="10" type="ordered locus">AZOLI_3149</name>
</gene>
<reference evidence="11" key="1">
    <citation type="journal article" date="2011" name="PLoS Genet.">
        <title>Azospirillum genomes reveal transition of bacteria from aquatic to terrestrial environments.</title>
        <authorList>
            <person name="Wisniewski-Dye F."/>
            <person name="Borziak K."/>
            <person name="Khalsa-Moyers G."/>
            <person name="Alexandre G."/>
            <person name="Sukharnikov L.O."/>
            <person name="Wuichet K."/>
            <person name="Hurst G.B."/>
            <person name="McDonald W.H."/>
            <person name="Robertson J.S."/>
            <person name="Barbe V."/>
            <person name="Calteau A."/>
            <person name="Rouy Z."/>
            <person name="Mangenot S."/>
            <person name="Prigent-Combaret C."/>
            <person name="Normand P."/>
            <person name="Boyer M."/>
            <person name="Siguier P."/>
            <person name="Dessaux Y."/>
            <person name="Elmerich C."/>
            <person name="Condemine G."/>
            <person name="Krishnen G."/>
            <person name="Kennedy I."/>
            <person name="Paterson A.H."/>
            <person name="Gonzalez V."/>
            <person name="Mavingui P."/>
            <person name="Zhulin I.B."/>
        </authorList>
    </citation>
    <scope>NUCLEOTIDE SEQUENCE [LARGE SCALE GENOMIC DNA]</scope>
    <source>
        <strain evidence="11">4B</strain>
    </source>
</reference>
<dbReference type="SUPFAM" id="SSF48452">
    <property type="entry name" value="TPR-like"/>
    <property type="match status" value="3"/>
</dbReference>
<dbReference type="Pfam" id="PF13432">
    <property type="entry name" value="TPR_16"/>
    <property type="match status" value="5"/>
</dbReference>
<evidence type="ECO:0000256" key="2">
    <source>
        <dbReference type="ARBA" id="ARBA00005386"/>
    </source>
</evidence>
<dbReference type="InterPro" id="IPR029489">
    <property type="entry name" value="OGT/SEC/SPY_C"/>
</dbReference>
<feature type="repeat" description="TPR" evidence="8">
    <location>
        <begin position="285"/>
        <end position="318"/>
    </location>
</feature>
<evidence type="ECO:0000256" key="5">
    <source>
        <dbReference type="ARBA" id="ARBA00022679"/>
    </source>
</evidence>
<dbReference type="PROSITE" id="PS50005">
    <property type="entry name" value="TPR"/>
    <property type="match status" value="4"/>
</dbReference>
<dbReference type="Gene3D" id="1.25.40.10">
    <property type="entry name" value="Tetratricopeptide repeat domain"/>
    <property type="match status" value="3"/>
</dbReference>
<feature type="repeat" description="TPR" evidence="8">
    <location>
        <begin position="81"/>
        <end position="114"/>
    </location>
</feature>
<evidence type="ECO:0000256" key="7">
    <source>
        <dbReference type="ARBA" id="ARBA00022803"/>
    </source>
</evidence>